<proteinExistence type="predicted"/>
<dbReference type="PANTHER" id="PTHR40254:SF1">
    <property type="entry name" value="BLR0577 PROTEIN"/>
    <property type="match status" value="1"/>
</dbReference>
<sequence length="490" mass="56515">MTMISNEKKRKKVAIVGMGVTGVSVLREWTREKEKGRAVDITVFGDEKTFGRGFPYQKEDDLIIMNQPADLATIIPEEKDDFVHWLKEKGEKDPRKGYYPRAVFGNYLNDRMKSWLEQSKARVIKEKVETIRPLDGHCFRVCSTSLTEDFDYVHLCVGNAPYEDDYNLVHHPHFIANPFPLKEKLQSIPFGVSLGVLGTGLTSIDILRYAREERPDLSLSFYSQSGRFKTARGETIPYTYKYFTEENIKKTKEKNDGWISLTTYLNWMIKEINHRGIQLEHDWWFQDFGSIEKVQRDIMDPYILGVVQTLILGLDPFLTEMWGALTEKDKNRFIEDYGEIWDKVRSSFPKESGEILVEEWKKEAISVYGKVHDVIKRENHFEVLLEKNVKKEVEYLINATGSIKNVDWKIGRMPLLAQLLSERVLQPEVFGGVQVTMPNLSAISQRYGVLHQFKVHGPLIAGIQFGNNSIDILSETAQTAVQSIIQKDFS</sequence>
<dbReference type="InterPro" id="IPR052189">
    <property type="entry name" value="L-asp_N-monooxygenase_NS-form"/>
</dbReference>
<dbReference type="PANTHER" id="PTHR40254">
    <property type="entry name" value="BLR0577 PROTEIN"/>
    <property type="match status" value="1"/>
</dbReference>
<accession>A0A1M4SKK3</accession>
<reference evidence="2 3" key="1">
    <citation type="submission" date="2016-11" db="EMBL/GenBank/DDBJ databases">
        <authorList>
            <person name="Jaros S."/>
            <person name="Januszkiewicz K."/>
            <person name="Wedrychowicz H."/>
        </authorList>
    </citation>
    <scope>NUCLEOTIDE SEQUENCE [LARGE SCALE GENOMIC DNA]</scope>
    <source>
        <strain evidence="2 3">DSM 15692</strain>
    </source>
</reference>
<name>A0A1M4SKK3_9LACT</name>
<dbReference type="InterPro" id="IPR036188">
    <property type="entry name" value="FAD/NAD-bd_sf"/>
</dbReference>
<dbReference type="STRING" id="1121025.SAMN02745249_00214"/>
<organism evidence="2 3">
    <name type="scientific">Atopostipes suicloacalis DSM 15692</name>
    <dbReference type="NCBI Taxonomy" id="1121025"/>
    <lineage>
        <taxon>Bacteria</taxon>
        <taxon>Bacillati</taxon>
        <taxon>Bacillota</taxon>
        <taxon>Bacilli</taxon>
        <taxon>Lactobacillales</taxon>
        <taxon>Carnobacteriaceae</taxon>
        <taxon>Atopostipes</taxon>
    </lineage>
</organism>
<dbReference type="Proteomes" id="UP000184128">
    <property type="component" value="Unassembled WGS sequence"/>
</dbReference>
<dbReference type="InterPro" id="IPR038732">
    <property type="entry name" value="HpyO/CreE_NAD-binding"/>
</dbReference>
<dbReference type="AlphaFoldDB" id="A0A1M4SKK3"/>
<evidence type="ECO:0000259" key="1">
    <source>
        <dbReference type="Pfam" id="PF13454"/>
    </source>
</evidence>
<dbReference type="EMBL" id="FQUF01000003">
    <property type="protein sequence ID" value="SHE32731.1"/>
    <property type="molecule type" value="Genomic_DNA"/>
</dbReference>
<feature type="domain" description="FAD-dependent urate hydroxylase HpyO/Asp monooxygenase CreE-like FAD/NAD(P)-binding" evidence="1">
    <location>
        <begin position="14"/>
        <end position="159"/>
    </location>
</feature>
<evidence type="ECO:0000313" key="2">
    <source>
        <dbReference type="EMBL" id="SHE32731.1"/>
    </source>
</evidence>
<dbReference type="Gene3D" id="3.50.50.60">
    <property type="entry name" value="FAD/NAD(P)-binding domain"/>
    <property type="match status" value="1"/>
</dbReference>
<dbReference type="SUPFAM" id="SSF51905">
    <property type="entry name" value="FAD/NAD(P)-binding domain"/>
    <property type="match status" value="1"/>
</dbReference>
<gene>
    <name evidence="2" type="ORF">SAMN02745249_00214</name>
</gene>
<evidence type="ECO:0000313" key="3">
    <source>
        <dbReference type="Proteomes" id="UP000184128"/>
    </source>
</evidence>
<keyword evidence="3" id="KW-1185">Reference proteome</keyword>
<dbReference type="Pfam" id="PF13454">
    <property type="entry name" value="NAD_binding_9"/>
    <property type="match status" value="1"/>
</dbReference>
<dbReference type="OrthoDB" id="2211465at2"/>
<protein>
    <submittedName>
        <fullName evidence="2">Uncharacterized NAD(P)/FAD-binding protein YdhS</fullName>
    </submittedName>
</protein>